<feature type="signal peptide" evidence="12">
    <location>
        <begin position="1"/>
        <end position="23"/>
    </location>
</feature>
<keyword evidence="8" id="KW-0106">Calcium</keyword>
<dbReference type="InterPro" id="IPR050751">
    <property type="entry name" value="ECM_structural_protein"/>
</dbReference>
<feature type="domain" description="EGF-like" evidence="13">
    <location>
        <begin position="709"/>
        <end position="751"/>
    </location>
</feature>
<dbReference type="Proteomes" id="UP000008711">
    <property type="component" value="Unassembled WGS sequence"/>
</dbReference>
<comment type="caution">
    <text evidence="11">Lacks conserved residue(s) required for the propagation of feature annotation.</text>
</comment>
<feature type="chain" id="PRO_5006261681" description="EGF-like domain-containing protein" evidence="12">
    <location>
        <begin position="24"/>
        <end position="928"/>
    </location>
</feature>
<evidence type="ECO:0000256" key="12">
    <source>
        <dbReference type="SAM" id="SignalP"/>
    </source>
</evidence>
<feature type="domain" description="EGF-like" evidence="13">
    <location>
        <begin position="668"/>
        <end position="708"/>
    </location>
</feature>
<dbReference type="FunFam" id="2.10.25.10:FF:000038">
    <property type="entry name" value="Fibrillin 2"/>
    <property type="match status" value="2"/>
</dbReference>
<dbReference type="CDD" id="cd00054">
    <property type="entry name" value="EGF_CA"/>
    <property type="match status" value="6"/>
</dbReference>
<dbReference type="Pfam" id="PF12662">
    <property type="entry name" value="cEGF"/>
    <property type="match status" value="2"/>
</dbReference>
<keyword evidence="10" id="KW-0325">Glycoprotein</keyword>
<dbReference type="Gene3D" id="2.10.25.10">
    <property type="entry name" value="Laminin"/>
    <property type="match status" value="11"/>
</dbReference>
<evidence type="ECO:0000313" key="15">
    <source>
        <dbReference type="Proteomes" id="UP000008711"/>
    </source>
</evidence>
<evidence type="ECO:0000256" key="1">
    <source>
        <dbReference type="ARBA" id="ARBA00004498"/>
    </source>
</evidence>
<dbReference type="PROSITE" id="PS01187">
    <property type="entry name" value="EGF_CA"/>
    <property type="match status" value="5"/>
</dbReference>
<dbReference type="PROSITE" id="PS50026">
    <property type="entry name" value="EGF_3"/>
    <property type="match status" value="6"/>
</dbReference>
<dbReference type="InterPro" id="IPR000742">
    <property type="entry name" value="EGF"/>
</dbReference>
<dbReference type="FunFam" id="2.10.25.10:FF:000005">
    <property type="entry name" value="Fibrillin 2"/>
    <property type="match status" value="2"/>
</dbReference>
<feature type="disulfide bond" evidence="11">
    <location>
        <begin position="340"/>
        <end position="357"/>
    </location>
</feature>
<evidence type="ECO:0000259" key="13">
    <source>
        <dbReference type="PROSITE" id="PS50026"/>
    </source>
</evidence>
<dbReference type="PROSITE" id="PS01186">
    <property type="entry name" value="EGF_2"/>
    <property type="match status" value="2"/>
</dbReference>
<evidence type="ECO:0000256" key="11">
    <source>
        <dbReference type="PROSITE-ProRule" id="PRU00076"/>
    </source>
</evidence>
<dbReference type="PANTHER" id="PTHR24034:SF94">
    <property type="entry name" value="FIBULIN-7"/>
    <property type="match status" value="1"/>
</dbReference>
<evidence type="ECO:0000256" key="6">
    <source>
        <dbReference type="ARBA" id="ARBA00022729"/>
    </source>
</evidence>
<keyword evidence="3" id="KW-0964">Secreted</keyword>
<dbReference type="SMART" id="SM00181">
    <property type="entry name" value="EGF"/>
    <property type="match status" value="10"/>
</dbReference>
<dbReference type="Pfam" id="PF22914">
    <property type="entry name" value="Fibulin_C"/>
    <property type="match status" value="1"/>
</dbReference>
<accession>A0A0Q5SDU9</accession>
<evidence type="ECO:0000256" key="9">
    <source>
        <dbReference type="ARBA" id="ARBA00023157"/>
    </source>
</evidence>
<organism evidence="14 15">
    <name type="scientific">Drosophila erecta</name>
    <name type="common">Fruit fly</name>
    <dbReference type="NCBI Taxonomy" id="7220"/>
    <lineage>
        <taxon>Eukaryota</taxon>
        <taxon>Metazoa</taxon>
        <taxon>Ecdysozoa</taxon>
        <taxon>Arthropoda</taxon>
        <taxon>Hexapoda</taxon>
        <taxon>Insecta</taxon>
        <taxon>Pterygota</taxon>
        <taxon>Neoptera</taxon>
        <taxon>Endopterygota</taxon>
        <taxon>Diptera</taxon>
        <taxon>Brachycera</taxon>
        <taxon>Muscomorpha</taxon>
        <taxon>Ephydroidea</taxon>
        <taxon>Drosophilidae</taxon>
        <taxon>Drosophila</taxon>
        <taxon>Sophophora</taxon>
    </lineage>
</organism>
<dbReference type="InterPro" id="IPR049883">
    <property type="entry name" value="NOTCH1_EGF-like"/>
</dbReference>
<keyword evidence="5 11" id="KW-0245">EGF-like domain</keyword>
<dbReference type="InterPro" id="IPR055088">
    <property type="entry name" value="Fibulin_C"/>
</dbReference>
<dbReference type="FunFam" id="2.10.25.10:FF:000240">
    <property type="entry name" value="Vitamin K-dependent protein S"/>
    <property type="match status" value="1"/>
</dbReference>
<feature type="domain" description="EGF-like" evidence="13">
    <location>
        <begin position="189"/>
        <end position="225"/>
    </location>
</feature>
<dbReference type="SUPFAM" id="SSF57184">
    <property type="entry name" value="Growth factor receptor domain"/>
    <property type="match status" value="4"/>
</dbReference>
<comment type="similarity">
    <text evidence="2">Belongs to the fibulin family.</text>
</comment>
<gene>
    <name evidence="14" type="primary">Dere\GG16457</name>
    <name evidence="14" type="synonym">dere_GLEANR_16562</name>
    <name evidence="14" type="synonym">GG16457</name>
    <name evidence="14" type="ORF">Dere_GG16457</name>
</gene>
<dbReference type="SMART" id="SM00179">
    <property type="entry name" value="EGF_CA"/>
    <property type="match status" value="11"/>
</dbReference>
<evidence type="ECO:0000256" key="7">
    <source>
        <dbReference type="ARBA" id="ARBA00022737"/>
    </source>
</evidence>
<dbReference type="InterPro" id="IPR026823">
    <property type="entry name" value="cEGF"/>
</dbReference>
<evidence type="ECO:0000256" key="3">
    <source>
        <dbReference type="ARBA" id="ARBA00022525"/>
    </source>
</evidence>
<dbReference type="OrthoDB" id="10022113at2759"/>
<dbReference type="GO" id="GO:0005509">
    <property type="term" value="F:calcium ion binding"/>
    <property type="evidence" value="ECO:0007669"/>
    <property type="project" value="InterPro"/>
</dbReference>
<feature type="domain" description="EGF-like" evidence="13">
    <location>
        <begin position="622"/>
        <end position="660"/>
    </location>
</feature>
<dbReference type="EMBL" id="CH954184">
    <property type="protein sequence ID" value="KQS21517.1"/>
    <property type="molecule type" value="Genomic_DNA"/>
</dbReference>
<dbReference type="PROSITE" id="PS00010">
    <property type="entry name" value="ASX_HYDROXYL"/>
    <property type="match status" value="6"/>
</dbReference>
<reference evidence="14 15" key="2">
    <citation type="journal article" date="2008" name="Bioinformatics">
        <title>Assembly reconciliation.</title>
        <authorList>
            <person name="Zimin A.V."/>
            <person name="Smith D.R."/>
            <person name="Sutton G."/>
            <person name="Yorke J.A."/>
        </authorList>
    </citation>
    <scope>NUCLEOTIDE SEQUENCE [LARGE SCALE GENOMIC DNA]</scope>
    <source>
        <strain evidence="14 15">TSC#14021-0224.01</strain>
    </source>
</reference>
<proteinExistence type="inferred from homology"/>
<dbReference type="InterPro" id="IPR001881">
    <property type="entry name" value="EGF-like_Ca-bd_dom"/>
</dbReference>
<keyword evidence="15" id="KW-1185">Reference proteome</keyword>
<keyword evidence="7" id="KW-0677">Repeat</keyword>
<feature type="domain" description="EGF-like" evidence="13">
    <location>
        <begin position="328"/>
        <end position="369"/>
    </location>
</feature>
<dbReference type="AlphaFoldDB" id="A0A0Q5SDU9"/>
<evidence type="ECO:0000256" key="4">
    <source>
        <dbReference type="ARBA" id="ARBA00022530"/>
    </source>
</evidence>
<sequence>MFYKLCAFMCFLIIVEHITTTMSSDSISGYIRKCCINGLRHARTTSSCKNMDIAPTIIPQLWLGLCHSTLEVCCSRELDHQNCELGRLACLDGTRCEGEGNVTSSSYATCCRSCQIGLAVKASNANCKDPLFSFLFSIESYRACCYGSGDFNDKPDIDKIDKANSITDGGKLSVDSEEDMNVTIVLTGDDDICGKIENLCAHICENTFDAYQCKCHPGFVLDNNNVTCSPMKTQICPSGYNLDKLDNKCIDIDECRENLHDCKSSQYCHNTNGGFHCLTVKAKDCPPGFHYERDYDACKDDYKCNDRKCVEGQSCDRGFSLKNGTCTDIDECSHNILNNCHGISNQECINTVGSYSCNCLAGFHLDATLNKCVDINECSINNHNCLPTQRCDNTIGSYICTRLQSCGTGYTLNAETGNCDDDDECTLSTHNCPSNYDCHNTKGSFRCYRKITTILTRIATSTTFPPSSSENARRGFDSRYPYPLVHPLYSPHNNSFAINRHMDCSPGFYRNTLGACIVNFDFNYPYVCKIQMNVLKKNPCAIHERCINTNGHFRCESLIQCSPGYKSTADGKSCIDIDECDTGEHNCGERQICRNRNGGFVCSCPIGHELKRHSNGSSTCVDTDECALEQRVCQLNAQCFNTIGSYYCECKSGFQKKSDGNNSTQCFDIDECQVIPGLCQQKCLNFWGGYRCTCNSGYQLGQDNRTCNDINECEVHKDYKLCMGLCINTPGSYQCSCPRGYMLSADMNTCRDVDECATDSINQVCTGRNDICTNIRGSYKCTTINCPLGYSIDPEQKNRCRQGTNFCEGEDCYTKPSAYTYNFITFVSKLMIPPEGRTIFTLRGPLWYDNIDFDLQIVRIQATTHIQRATDGCFDTLKNNNQVNVILKKSLEGPQDIELELSMTVYTNGMPRGKSVAKLFLFVSQHTF</sequence>
<evidence type="ECO:0000256" key="8">
    <source>
        <dbReference type="ARBA" id="ARBA00022837"/>
    </source>
</evidence>
<dbReference type="PANTHER" id="PTHR24034">
    <property type="entry name" value="EGF-LIKE DOMAIN-CONTAINING PROTEIN"/>
    <property type="match status" value="1"/>
</dbReference>
<evidence type="ECO:0000313" key="14">
    <source>
        <dbReference type="EMBL" id="KQS21517.1"/>
    </source>
</evidence>
<evidence type="ECO:0000256" key="10">
    <source>
        <dbReference type="ARBA" id="ARBA00023180"/>
    </source>
</evidence>
<keyword evidence="6 12" id="KW-0732">Signal</keyword>
<dbReference type="InterPro" id="IPR009030">
    <property type="entry name" value="Growth_fac_rcpt_cys_sf"/>
</dbReference>
<evidence type="ECO:0000256" key="2">
    <source>
        <dbReference type="ARBA" id="ARBA00006127"/>
    </source>
</evidence>
<dbReference type="Pfam" id="PF07645">
    <property type="entry name" value="EGF_CA"/>
    <property type="match status" value="7"/>
</dbReference>
<feature type="domain" description="EGF-like" evidence="13">
    <location>
        <begin position="576"/>
        <end position="614"/>
    </location>
</feature>
<dbReference type="InterPro" id="IPR018097">
    <property type="entry name" value="EGF_Ca-bd_CS"/>
</dbReference>
<protein>
    <recommendedName>
        <fullName evidence="13">EGF-like domain-containing protein</fullName>
    </recommendedName>
</protein>
<reference evidence="14 15" key="1">
    <citation type="journal article" date="2007" name="Nature">
        <title>Evolution of genes and genomes on the Drosophila phylogeny.</title>
        <authorList>
            <consortium name="Drosophila 12 Genomes Consortium"/>
            <person name="Clark A.G."/>
            <person name="Eisen M.B."/>
            <person name="Smith D.R."/>
            <person name="Bergman C.M."/>
            <person name="Oliver B."/>
            <person name="Markow T.A."/>
            <person name="Kaufman T.C."/>
            <person name="Kellis M."/>
            <person name="Gelbart W."/>
            <person name="Iyer V.N."/>
            <person name="Pollard D.A."/>
            <person name="Sackton T.B."/>
            <person name="Larracuente A.M."/>
            <person name="Singh N.D."/>
            <person name="Abad J.P."/>
            <person name="Abt D.N."/>
            <person name="Adryan B."/>
            <person name="Aguade M."/>
            <person name="Akashi H."/>
            <person name="Anderson W.W."/>
            <person name="Aquadro C.F."/>
            <person name="Ardell D.H."/>
            <person name="Arguello R."/>
            <person name="Artieri C.G."/>
            <person name="Barbash D.A."/>
            <person name="Barker D."/>
            <person name="Barsanti P."/>
            <person name="Batterham P."/>
            <person name="Batzoglou S."/>
            <person name="Begun D."/>
            <person name="Bhutkar A."/>
            <person name="Blanco E."/>
            <person name="Bosak S.A."/>
            <person name="Bradley R.K."/>
            <person name="Brand A.D."/>
            <person name="Brent M.R."/>
            <person name="Brooks A.N."/>
            <person name="Brown R.H."/>
            <person name="Butlin R.K."/>
            <person name="Caggese C."/>
            <person name="Calvi B.R."/>
            <person name="Bernardo de Carvalho A."/>
            <person name="Caspi A."/>
            <person name="Castrezana S."/>
            <person name="Celniker S.E."/>
            <person name="Chang J.L."/>
            <person name="Chapple C."/>
            <person name="Chatterji S."/>
            <person name="Chinwalla A."/>
            <person name="Civetta A."/>
            <person name="Clifton S.W."/>
            <person name="Comeron J.M."/>
            <person name="Costello J.C."/>
            <person name="Coyne J.A."/>
            <person name="Daub J."/>
            <person name="David R.G."/>
            <person name="Delcher A.L."/>
            <person name="Delehaunty K."/>
            <person name="Do C.B."/>
            <person name="Ebling H."/>
            <person name="Edwards K."/>
            <person name="Eickbush T."/>
            <person name="Evans J.D."/>
            <person name="Filipski A."/>
            <person name="Findeiss S."/>
            <person name="Freyhult E."/>
            <person name="Fulton L."/>
            <person name="Fulton R."/>
            <person name="Garcia A.C."/>
            <person name="Gardiner A."/>
            <person name="Garfield D.A."/>
            <person name="Garvin B.E."/>
            <person name="Gibson G."/>
            <person name="Gilbert D."/>
            <person name="Gnerre S."/>
            <person name="Godfrey J."/>
            <person name="Good R."/>
            <person name="Gotea V."/>
            <person name="Gravely B."/>
            <person name="Greenberg A.J."/>
            <person name="Griffiths-Jones S."/>
            <person name="Gross S."/>
            <person name="Guigo R."/>
            <person name="Gustafson E.A."/>
            <person name="Haerty W."/>
            <person name="Hahn M.W."/>
            <person name="Halligan D.L."/>
            <person name="Halpern A.L."/>
            <person name="Halter G.M."/>
            <person name="Han M.V."/>
            <person name="Heger A."/>
            <person name="Hillier L."/>
            <person name="Hinrichs A.S."/>
            <person name="Holmes I."/>
            <person name="Hoskins R.A."/>
            <person name="Hubisz M.J."/>
            <person name="Hultmark D."/>
            <person name="Huntley M.A."/>
            <person name="Jaffe D.B."/>
            <person name="Jagadeeshan S."/>
            <person name="Jeck W.R."/>
            <person name="Johnson J."/>
            <person name="Jones C.D."/>
            <person name="Jordan W.C."/>
            <person name="Karpen G.H."/>
            <person name="Kataoka E."/>
            <person name="Keightley P.D."/>
            <person name="Kheradpour P."/>
            <person name="Kirkness E.F."/>
            <person name="Koerich L.B."/>
            <person name="Kristiansen K."/>
            <person name="Kudrna D."/>
            <person name="Kulathinal R.J."/>
            <person name="Kumar S."/>
            <person name="Kwok R."/>
            <person name="Lander E."/>
            <person name="Langley C.H."/>
            <person name="Lapoint R."/>
            <person name="Lazzaro B.P."/>
            <person name="Lee S.J."/>
            <person name="Levesque L."/>
            <person name="Li R."/>
            <person name="Lin C.F."/>
            <person name="Lin M.F."/>
            <person name="Lindblad-Toh K."/>
            <person name="Llopart A."/>
            <person name="Long M."/>
            <person name="Low L."/>
            <person name="Lozovsky E."/>
            <person name="Lu J."/>
            <person name="Luo M."/>
            <person name="Machado C.A."/>
            <person name="Makalowski W."/>
            <person name="Marzo M."/>
            <person name="Matsuda M."/>
            <person name="Matzkin L."/>
            <person name="McAllister B."/>
            <person name="McBride C.S."/>
            <person name="McKernan B."/>
            <person name="McKernan K."/>
            <person name="Mendez-Lago M."/>
            <person name="Minx P."/>
            <person name="Mollenhauer M.U."/>
            <person name="Montooth K."/>
            <person name="Mount S.M."/>
            <person name="Mu X."/>
            <person name="Myers E."/>
            <person name="Negre B."/>
            <person name="Newfeld S."/>
            <person name="Nielsen R."/>
            <person name="Noor M.A."/>
            <person name="O'Grady P."/>
            <person name="Pachter L."/>
            <person name="Papaceit M."/>
            <person name="Parisi M.J."/>
            <person name="Parisi M."/>
            <person name="Parts L."/>
            <person name="Pedersen J.S."/>
            <person name="Pesole G."/>
            <person name="Phillippy A.M."/>
            <person name="Ponting C.P."/>
            <person name="Pop M."/>
            <person name="Porcelli D."/>
            <person name="Powell J.R."/>
            <person name="Prohaska S."/>
            <person name="Pruitt K."/>
            <person name="Puig M."/>
            <person name="Quesneville H."/>
            <person name="Ram K.R."/>
            <person name="Rand D."/>
            <person name="Rasmussen M.D."/>
            <person name="Reed L.K."/>
            <person name="Reenan R."/>
            <person name="Reily A."/>
            <person name="Remington K.A."/>
            <person name="Rieger T.T."/>
            <person name="Ritchie M.G."/>
            <person name="Robin C."/>
            <person name="Rogers Y.H."/>
            <person name="Rohde C."/>
            <person name="Rozas J."/>
            <person name="Rubenfield M.J."/>
            <person name="Ruiz A."/>
            <person name="Russo S."/>
            <person name="Salzberg S.L."/>
            <person name="Sanchez-Gracia A."/>
            <person name="Saranga D.J."/>
            <person name="Sato H."/>
            <person name="Schaeffer S.W."/>
            <person name="Schatz M.C."/>
            <person name="Schlenke T."/>
            <person name="Schwartz R."/>
            <person name="Segarra C."/>
            <person name="Singh R.S."/>
            <person name="Sirot L."/>
            <person name="Sirota M."/>
            <person name="Sisneros N.B."/>
            <person name="Smith C.D."/>
            <person name="Smith T.F."/>
            <person name="Spieth J."/>
            <person name="Stage D.E."/>
            <person name="Stark A."/>
            <person name="Stephan W."/>
            <person name="Strausberg R.L."/>
            <person name="Strempel S."/>
            <person name="Sturgill D."/>
            <person name="Sutton G."/>
            <person name="Sutton G.G."/>
            <person name="Tao W."/>
            <person name="Teichmann S."/>
            <person name="Tobari Y.N."/>
            <person name="Tomimura Y."/>
            <person name="Tsolas J.M."/>
            <person name="Valente V.L."/>
            <person name="Venter E."/>
            <person name="Venter J.C."/>
            <person name="Vicario S."/>
            <person name="Vieira F.G."/>
            <person name="Vilella A.J."/>
            <person name="Villasante A."/>
            <person name="Walenz B."/>
            <person name="Wang J."/>
            <person name="Wasserman M."/>
            <person name="Watts T."/>
            <person name="Wilson D."/>
            <person name="Wilson R.K."/>
            <person name="Wing R.A."/>
            <person name="Wolfner M.F."/>
            <person name="Wong A."/>
            <person name="Wong G.K."/>
            <person name="Wu C.I."/>
            <person name="Wu G."/>
            <person name="Yamamoto D."/>
            <person name="Yang H.P."/>
            <person name="Yang S.P."/>
            <person name="Yorke J.A."/>
            <person name="Yoshida K."/>
            <person name="Zdobnov E."/>
            <person name="Zhang P."/>
            <person name="Zhang Y."/>
            <person name="Zimin A.V."/>
            <person name="Baldwin J."/>
            <person name="Abdouelleil A."/>
            <person name="Abdulkadir J."/>
            <person name="Abebe A."/>
            <person name="Abera B."/>
            <person name="Abreu J."/>
            <person name="Acer S.C."/>
            <person name="Aftuck L."/>
            <person name="Alexander A."/>
            <person name="An P."/>
            <person name="Anderson E."/>
            <person name="Anderson S."/>
            <person name="Arachi H."/>
            <person name="Azer M."/>
            <person name="Bachantsang P."/>
            <person name="Barry A."/>
            <person name="Bayul T."/>
            <person name="Berlin A."/>
            <person name="Bessette D."/>
            <person name="Bloom T."/>
            <person name="Blye J."/>
            <person name="Boguslavskiy L."/>
            <person name="Bonnet C."/>
            <person name="Boukhgalter B."/>
            <person name="Bourzgui I."/>
            <person name="Brown A."/>
            <person name="Cahill P."/>
            <person name="Channer S."/>
            <person name="Cheshatsang Y."/>
            <person name="Chuda L."/>
            <person name="Citroen M."/>
            <person name="Collymore A."/>
            <person name="Cooke P."/>
            <person name="Costello M."/>
            <person name="D'Aco K."/>
            <person name="Daza R."/>
            <person name="De Haan G."/>
            <person name="DeGray S."/>
            <person name="DeMaso C."/>
            <person name="Dhargay N."/>
            <person name="Dooley K."/>
            <person name="Dooley E."/>
            <person name="Doricent M."/>
            <person name="Dorje P."/>
            <person name="Dorjee K."/>
            <person name="Dupes A."/>
            <person name="Elong R."/>
            <person name="Falk J."/>
            <person name="Farina A."/>
            <person name="Faro S."/>
            <person name="Ferguson D."/>
            <person name="Fisher S."/>
            <person name="Foley C.D."/>
            <person name="Franke A."/>
            <person name="Friedrich D."/>
            <person name="Gadbois L."/>
            <person name="Gearin G."/>
            <person name="Gearin C.R."/>
            <person name="Giannoukos G."/>
            <person name="Goode T."/>
            <person name="Graham J."/>
            <person name="Grandbois E."/>
            <person name="Grewal S."/>
            <person name="Gyaltsen K."/>
            <person name="Hafez N."/>
            <person name="Hagos B."/>
            <person name="Hall J."/>
            <person name="Henson C."/>
            <person name="Hollinger A."/>
            <person name="Honan T."/>
            <person name="Huard M.D."/>
            <person name="Hughes L."/>
            <person name="Hurhula B."/>
            <person name="Husby M.E."/>
            <person name="Kamat A."/>
            <person name="Kanga B."/>
            <person name="Kashin S."/>
            <person name="Khazanovich D."/>
            <person name="Kisner P."/>
            <person name="Lance K."/>
            <person name="Lara M."/>
            <person name="Lee W."/>
            <person name="Lennon N."/>
            <person name="Letendre F."/>
            <person name="LeVine R."/>
            <person name="Lipovsky A."/>
            <person name="Liu X."/>
            <person name="Liu J."/>
            <person name="Liu S."/>
            <person name="Lokyitsang T."/>
            <person name="Lokyitsang Y."/>
            <person name="Lubonja R."/>
            <person name="Lui A."/>
            <person name="MacDonald P."/>
            <person name="Magnisalis V."/>
            <person name="Maru K."/>
            <person name="Matthews C."/>
            <person name="McCusker W."/>
            <person name="McDonough S."/>
            <person name="Mehta T."/>
            <person name="Meldrim J."/>
            <person name="Meneus L."/>
            <person name="Mihai O."/>
            <person name="Mihalev A."/>
            <person name="Mihova T."/>
            <person name="Mittelman R."/>
            <person name="Mlenga V."/>
            <person name="Montmayeur A."/>
            <person name="Mulrain L."/>
            <person name="Navidi A."/>
            <person name="Naylor J."/>
            <person name="Negash T."/>
            <person name="Nguyen T."/>
            <person name="Nguyen N."/>
            <person name="Nicol R."/>
            <person name="Norbu C."/>
            <person name="Norbu N."/>
            <person name="Novod N."/>
            <person name="O'Neill B."/>
            <person name="Osman S."/>
            <person name="Markiewicz E."/>
            <person name="Oyono O.L."/>
            <person name="Patti C."/>
            <person name="Phunkhang P."/>
            <person name="Pierre F."/>
            <person name="Priest M."/>
            <person name="Raghuraman S."/>
            <person name="Rege F."/>
            <person name="Reyes R."/>
            <person name="Rise C."/>
            <person name="Rogov P."/>
            <person name="Ross K."/>
            <person name="Ryan E."/>
            <person name="Settipalli S."/>
            <person name="Shea T."/>
            <person name="Sherpa N."/>
            <person name="Shi L."/>
            <person name="Shih D."/>
            <person name="Sparrow T."/>
            <person name="Spaulding J."/>
            <person name="Stalker J."/>
            <person name="Stange-Thomann N."/>
            <person name="Stavropoulos S."/>
            <person name="Stone C."/>
            <person name="Strader C."/>
            <person name="Tesfaye S."/>
            <person name="Thomson T."/>
            <person name="Thoulutsang Y."/>
            <person name="Thoulutsang D."/>
            <person name="Topham K."/>
            <person name="Topping I."/>
            <person name="Tsamla T."/>
            <person name="Vassiliev H."/>
            <person name="Vo A."/>
            <person name="Wangchuk T."/>
            <person name="Wangdi T."/>
            <person name="Weiand M."/>
            <person name="Wilkinson J."/>
            <person name="Wilson A."/>
            <person name="Yadav S."/>
            <person name="Young G."/>
            <person name="Yu Q."/>
            <person name="Zembek L."/>
            <person name="Zhong D."/>
            <person name="Zimmer A."/>
            <person name="Zwirko Z."/>
            <person name="Jaffe D.B."/>
            <person name="Alvarez P."/>
            <person name="Brockman W."/>
            <person name="Butler J."/>
            <person name="Chin C."/>
            <person name="Gnerre S."/>
            <person name="Grabherr M."/>
            <person name="Kleber M."/>
            <person name="Mauceli E."/>
            <person name="MacCallum I."/>
        </authorList>
    </citation>
    <scope>NUCLEOTIDE SEQUENCE [LARGE SCALE GENOMIC DNA]</scope>
    <source>
        <strain evidence="14 15">TSC#14021-0224.01</strain>
    </source>
</reference>
<keyword evidence="9 11" id="KW-1015">Disulfide bond</keyword>
<dbReference type="InterPro" id="IPR000152">
    <property type="entry name" value="EGF-type_Asp/Asn_hydroxyl_site"/>
</dbReference>
<evidence type="ECO:0000256" key="5">
    <source>
        <dbReference type="ARBA" id="ARBA00022536"/>
    </source>
</evidence>
<comment type="subcellular location">
    <subcellularLocation>
        <location evidence="1">Secreted</location>
        <location evidence="1">Extracellular space</location>
        <location evidence="1">Extracellular matrix</location>
    </subcellularLocation>
</comment>
<name>A0A0Q5SDU9_DROER</name>
<dbReference type="eggNOG" id="KOG1217">
    <property type="taxonomic scope" value="Eukaryota"/>
</dbReference>
<keyword evidence="4" id="KW-0272">Extracellular matrix</keyword>